<evidence type="ECO:0000313" key="4">
    <source>
        <dbReference type="Proteomes" id="UP000324611"/>
    </source>
</evidence>
<evidence type="ECO:0000313" key="3">
    <source>
        <dbReference type="EMBL" id="KAA2245367.1"/>
    </source>
</evidence>
<dbReference type="Proteomes" id="UP000324611">
    <property type="component" value="Unassembled WGS sequence"/>
</dbReference>
<name>A0A5B2W4L2_9BACT</name>
<keyword evidence="4" id="KW-1185">Reference proteome</keyword>
<dbReference type="EMBL" id="VUOC01000001">
    <property type="protein sequence ID" value="KAA2245367.1"/>
    <property type="molecule type" value="Genomic_DNA"/>
</dbReference>
<feature type="chain" id="PRO_5022847101" description="Glycoside hydrolase family 2 catalytic domain-containing protein" evidence="1">
    <location>
        <begin position="22"/>
        <end position="429"/>
    </location>
</feature>
<dbReference type="GO" id="GO:0005975">
    <property type="term" value="P:carbohydrate metabolic process"/>
    <property type="evidence" value="ECO:0007669"/>
    <property type="project" value="InterPro"/>
</dbReference>
<dbReference type="Pfam" id="PF02836">
    <property type="entry name" value="Glyco_hydro_2_C"/>
    <property type="match status" value="1"/>
</dbReference>
<dbReference type="SUPFAM" id="SSF51445">
    <property type="entry name" value="(Trans)glycosidases"/>
    <property type="match status" value="1"/>
</dbReference>
<dbReference type="InterPro" id="IPR017853">
    <property type="entry name" value="GH"/>
</dbReference>
<dbReference type="AlphaFoldDB" id="A0A5B2W4L2"/>
<dbReference type="RefSeq" id="WP_149836756.1">
    <property type="nucleotide sequence ID" value="NZ_VUOC01000001.1"/>
</dbReference>
<comment type="caution">
    <text evidence="3">The sequence shown here is derived from an EMBL/GenBank/DDBJ whole genome shotgun (WGS) entry which is preliminary data.</text>
</comment>
<dbReference type="InterPro" id="IPR006103">
    <property type="entry name" value="Glyco_hydro_2_cat"/>
</dbReference>
<accession>A0A5B2W4L2</accession>
<proteinExistence type="predicted"/>
<dbReference type="GO" id="GO:0004553">
    <property type="term" value="F:hydrolase activity, hydrolyzing O-glycosyl compounds"/>
    <property type="evidence" value="ECO:0007669"/>
    <property type="project" value="InterPro"/>
</dbReference>
<gene>
    <name evidence="3" type="ORF">F0L74_05230</name>
</gene>
<reference evidence="3 4" key="2">
    <citation type="submission" date="2019-09" db="EMBL/GenBank/DDBJ databases">
        <authorList>
            <person name="Jin C."/>
        </authorList>
    </citation>
    <scope>NUCLEOTIDE SEQUENCE [LARGE SCALE GENOMIC DNA]</scope>
    <source>
        <strain evidence="3 4">BN140078</strain>
    </source>
</reference>
<reference evidence="3 4" key="1">
    <citation type="submission" date="2019-09" db="EMBL/GenBank/DDBJ databases">
        <title>Chitinophaga ginsengihumi sp. nov., isolated from soil of ginseng rhizosphere.</title>
        <authorList>
            <person name="Lee J."/>
        </authorList>
    </citation>
    <scope>NUCLEOTIDE SEQUENCE [LARGE SCALE GENOMIC DNA]</scope>
    <source>
        <strain evidence="3 4">BN140078</strain>
    </source>
</reference>
<organism evidence="3 4">
    <name type="scientific">Chitinophaga agrisoli</name>
    <dbReference type="NCBI Taxonomy" id="2607653"/>
    <lineage>
        <taxon>Bacteria</taxon>
        <taxon>Pseudomonadati</taxon>
        <taxon>Bacteroidota</taxon>
        <taxon>Chitinophagia</taxon>
        <taxon>Chitinophagales</taxon>
        <taxon>Chitinophagaceae</taxon>
        <taxon>Chitinophaga</taxon>
    </lineage>
</organism>
<evidence type="ECO:0000256" key="1">
    <source>
        <dbReference type="SAM" id="SignalP"/>
    </source>
</evidence>
<sequence length="429" mass="49189">MKPWRNLLWVLPLLSICCHHPATPAKHGAVFIQKEGKQYVIYRNGRPFSVKGASGYTHLQQLRQSGGNTIRTWDTVNLGAILDEAEREHLAVIAGLPMPGSAYLDYYYKDTARVAALYRAFEDIVQRYKKHPALLMWCLGNELGFSAKPGYSAFYNTYDHLLQMIHDTDRDHPVTTTMANFNLAQILMLQWHVPDLDLVSFNTFGKLGLLNNKLNKYTWLWDGPFMVTEWGAYGPWEVNNTVWGAPIENTSTKKAEHYQQLYAQLPLNNPRCLGALVFYWGQKQETTPTWFSLFDENGAMSEAVAVMEQLWTGHQPVAKAPQIRYMLLNNKGAADNIVIRPELPQEAEILMQSAVTDSLSFRWEIWQEDWFSELKQRPLKVLDTLMTSAGKTKLLFKAPLKQGPYRLYVKVTDQQGHFSTTNTPFYVME</sequence>
<keyword evidence="1" id="KW-0732">Signal</keyword>
<protein>
    <recommendedName>
        <fullName evidence="2">Glycoside hydrolase family 2 catalytic domain-containing protein</fullName>
    </recommendedName>
</protein>
<feature type="domain" description="Glycoside hydrolase family 2 catalytic" evidence="2">
    <location>
        <begin position="81"/>
        <end position="230"/>
    </location>
</feature>
<feature type="signal peptide" evidence="1">
    <location>
        <begin position="1"/>
        <end position="21"/>
    </location>
</feature>
<dbReference type="Gene3D" id="3.20.20.80">
    <property type="entry name" value="Glycosidases"/>
    <property type="match status" value="1"/>
</dbReference>
<evidence type="ECO:0000259" key="2">
    <source>
        <dbReference type="Pfam" id="PF02836"/>
    </source>
</evidence>